<dbReference type="PROSITE" id="PS51257">
    <property type="entry name" value="PROKAR_LIPOPROTEIN"/>
    <property type="match status" value="1"/>
</dbReference>
<dbReference type="Proteomes" id="UP000183376">
    <property type="component" value="Chromosome I"/>
</dbReference>
<dbReference type="InterPro" id="IPR017520">
    <property type="entry name" value="CHP03086"/>
</dbReference>
<dbReference type="NCBIfam" id="TIGR03086">
    <property type="entry name" value="TIGR03086 family metal-binding protein"/>
    <property type="match status" value="1"/>
</dbReference>
<dbReference type="eggNOG" id="COG1576">
    <property type="taxonomic scope" value="Bacteria"/>
</dbReference>
<feature type="region of interest" description="Disordered" evidence="1">
    <location>
        <begin position="62"/>
        <end position="84"/>
    </location>
</feature>
<reference evidence="3 4" key="1">
    <citation type="submission" date="2016-10" db="EMBL/GenBank/DDBJ databases">
        <authorList>
            <person name="de Groot N.N."/>
        </authorList>
    </citation>
    <scope>NUCLEOTIDE SEQUENCE [LARGE SCALE GENOMIC DNA]</scope>
    <source>
        <strain evidence="3 4">DSM 44149</strain>
    </source>
</reference>
<dbReference type="InterPro" id="IPR034660">
    <property type="entry name" value="DinB/YfiT-like"/>
</dbReference>
<feature type="domain" description="Mycothiol-dependent maleylpyruvate isomerase metal-binding" evidence="2">
    <location>
        <begin position="11"/>
        <end position="138"/>
    </location>
</feature>
<accession>A0A1H0BZF4</accession>
<dbReference type="EMBL" id="LT629701">
    <property type="protein sequence ID" value="SDN50997.1"/>
    <property type="molecule type" value="Genomic_DNA"/>
</dbReference>
<dbReference type="RefSeq" id="WP_030426534.1">
    <property type="nucleotide sequence ID" value="NZ_JOEF01000001.1"/>
</dbReference>
<protein>
    <submittedName>
        <fullName evidence="3">TIGR03086 family protein</fullName>
    </submittedName>
</protein>
<dbReference type="InterPro" id="IPR024344">
    <property type="entry name" value="MDMPI_metal-binding"/>
</dbReference>
<gene>
    <name evidence="3" type="ORF">SAMN04489726_6934</name>
</gene>
<dbReference type="AlphaFoldDB" id="A0A1H0BZF4"/>
<dbReference type="GO" id="GO:0046872">
    <property type="term" value="F:metal ion binding"/>
    <property type="evidence" value="ECO:0007669"/>
    <property type="project" value="InterPro"/>
</dbReference>
<evidence type="ECO:0000313" key="4">
    <source>
        <dbReference type="Proteomes" id="UP000183376"/>
    </source>
</evidence>
<dbReference type="Pfam" id="PF11716">
    <property type="entry name" value="MDMPI_N"/>
    <property type="match status" value="1"/>
</dbReference>
<evidence type="ECO:0000256" key="1">
    <source>
        <dbReference type="SAM" id="MobiDB-lite"/>
    </source>
</evidence>
<dbReference type="STRING" id="211114.SAMN04489726_6934"/>
<dbReference type="Gene3D" id="1.20.120.450">
    <property type="entry name" value="dinb family like domain"/>
    <property type="match status" value="1"/>
</dbReference>
<name>A0A1H0BZF4_ALLAB</name>
<sequence>METKDIVDRYRRAQDAFDAVLAAVPSQQWNAASACELWTVRDVVGHVIWGLEVLRHHATGQEYTERTGPPGSENPGELAGDDPLAGWRTAREATDAVLTDELLDGPAPERFLANRPGAKVTDVLELMTFDTVVHTWDIGSALGMDVRLEPDLVARSFSLARLIITRTPTTFGPKVPPPPGADPQARLLTFVGRKV</sequence>
<dbReference type="SUPFAM" id="SSF109854">
    <property type="entry name" value="DinB/YfiT-like putative metalloenzymes"/>
    <property type="match status" value="1"/>
</dbReference>
<organism evidence="3 4">
    <name type="scientific">Allokutzneria albata</name>
    <name type="common">Kibdelosporangium albatum</name>
    <dbReference type="NCBI Taxonomy" id="211114"/>
    <lineage>
        <taxon>Bacteria</taxon>
        <taxon>Bacillati</taxon>
        <taxon>Actinomycetota</taxon>
        <taxon>Actinomycetes</taxon>
        <taxon>Pseudonocardiales</taxon>
        <taxon>Pseudonocardiaceae</taxon>
        <taxon>Allokutzneria</taxon>
    </lineage>
</organism>
<dbReference type="NCBIfam" id="TIGR03083">
    <property type="entry name" value="maleylpyruvate isomerase family mycothiol-dependent enzyme"/>
    <property type="match status" value="1"/>
</dbReference>
<keyword evidence="4" id="KW-1185">Reference proteome</keyword>
<dbReference type="OrthoDB" id="5185819at2"/>
<proteinExistence type="predicted"/>
<dbReference type="InterPro" id="IPR017517">
    <property type="entry name" value="Maleyloyr_isom"/>
</dbReference>
<evidence type="ECO:0000313" key="3">
    <source>
        <dbReference type="EMBL" id="SDN50997.1"/>
    </source>
</evidence>
<evidence type="ECO:0000259" key="2">
    <source>
        <dbReference type="Pfam" id="PF11716"/>
    </source>
</evidence>